<evidence type="ECO:0000256" key="1">
    <source>
        <dbReference type="ARBA" id="ARBA00022723"/>
    </source>
</evidence>
<dbReference type="RefSeq" id="XP_052947541.1">
    <property type="nucleotide sequence ID" value="XM_053091851.1"/>
</dbReference>
<dbReference type="CDD" id="cd12148">
    <property type="entry name" value="fungal_TF_MHR"/>
    <property type="match status" value="1"/>
</dbReference>
<dbReference type="PANTHER" id="PTHR31313">
    <property type="entry name" value="TY1 ENHANCER ACTIVATOR"/>
    <property type="match status" value="1"/>
</dbReference>
<dbReference type="EMBL" id="JAKWFO010000003">
    <property type="protein sequence ID" value="KAI9637764.1"/>
    <property type="molecule type" value="Genomic_DNA"/>
</dbReference>
<organism evidence="9 10">
    <name type="scientific">Dioszegia hungarica</name>
    <dbReference type="NCBI Taxonomy" id="4972"/>
    <lineage>
        <taxon>Eukaryota</taxon>
        <taxon>Fungi</taxon>
        <taxon>Dikarya</taxon>
        <taxon>Basidiomycota</taxon>
        <taxon>Agaricomycotina</taxon>
        <taxon>Tremellomycetes</taxon>
        <taxon>Tremellales</taxon>
        <taxon>Bulleribasidiaceae</taxon>
        <taxon>Dioszegia</taxon>
    </lineage>
</organism>
<dbReference type="InterPro" id="IPR051615">
    <property type="entry name" value="Transcr_Regulatory_Elem"/>
</dbReference>
<proteinExistence type="predicted"/>
<reference evidence="9" key="1">
    <citation type="journal article" date="2022" name="G3 (Bethesda)">
        <title>High quality genome of the basidiomycete yeast Dioszegia hungarica PDD-24b-2 isolated from cloud water.</title>
        <authorList>
            <person name="Jarrige D."/>
            <person name="Haridas S."/>
            <person name="Bleykasten-Grosshans C."/>
            <person name="Joly M."/>
            <person name="Nadalig T."/>
            <person name="Sancelme M."/>
            <person name="Vuilleumier S."/>
            <person name="Grigoriev I.V."/>
            <person name="Amato P."/>
            <person name="Bringel F."/>
        </authorList>
    </citation>
    <scope>NUCLEOTIDE SEQUENCE</scope>
    <source>
        <strain evidence="9">PDD-24b-2</strain>
    </source>
</reference>
<sequence length="673" mass="74833">MALPAIAVDGASNAATANQRRGGASQLVPVVADMVSFLRSLISPDFQGKQADMVDCIRSYLDKLTIPEAGLVGKATDHPGQDLSAEEEGEPLRTQIDELLMQMSIADDGQNGHYGLTSFVWQTPSADVLERLKDRIQQQEDAQAHASPVEQQQAKPQDLAVPADRNGEVWVTDGRVGPDGAPDPNEAGSLRATAVMLKNWENCDMALSGQYFNNFLLNVICASAVRFSDQHVSEGRGSGMKTPRLQGPDFLALAKSQLMEEIDKGLLILGQMECSAGRYPQGWLYTGMAFRAMRDFGIHLNISRLPIFGFGTLTVEDREIRRRLFWYPTFNAFQNVSPGPIVDDTEDDDEWYPYTEDPIFRAELADYPVQKALTTCNNRYFIKLCEIIQKIIGRLYNGRPKMAQSVAFARTMSDRLKAWFDDMPTAIKLEVARLPLHCPPPHIFSLNVLYRASWILLHRVFLSHELPFQSNAPPEVATQAGVICSNMAEEMHQLFTLHNKSFKLRNMTYTTSWSMYSAALVNAMDFRNPDPVVSALATPRIMFSLHVLERASLVTPGIKRSIDLIKKRLVEPIPPSIKRPAGSSHAERSEKRQLSESASSRSAAQPTPGPSIPNAYQNVVYDDLSLDALMSSWGHVNDGTGLDLLQDMTAMPSVPTADTVWQGADWVEDFWRS</sequence>
<dbReference type="PANTHER" id="PTHR31313:SF81">
    <property type="entry name" value="TY1 ENHANCER ACTIVATOR"/>
    <property type="match status" value="1"/>
</dbReference>
<dbReference type="GO" id="GO:0006351">
    <property type="term" value="P:DNA-templated transcription"/>
    <property type="evidence" value="ECO:0007669"/>
    <property type="project" value="InterPro"/>
</dbReference>
<evidence type="ECO:0000256" key="5">
    <source>
        <dbReference type="ARBA" id="ARBA00023163"/>
    </source>
</evidence>
<evidence type="ECO:0000256" key="3">
    <source>
        <dbReference type="ARBA" id="ARBA00023015"/>
    </source>
</evidence>
<dbReference type="Proteomes" id="UP001164286">
    <property type="component" value="Unassembled WGS sequence"/>
</dbReference>
<accession>A0AA38HF14</accession>
<keyword evidence="1" id="KW-0479">Metal-binding</keyword>
<dbReference type="GO" id="GO:0008270">
    <property type="term" value="F:zinc ion binding"/>
    <property type="evidence" value="ECO:0007669"/>
    <property type="project" value="InterPro"/>
</dbReference>
<evidence type="ECO:0000256" key="2">
    <source>
        <dbReference type="ARBA" id="ARBA00022833"/>
    </source>
</evidence>
<keyword evidence="6" id="KW-0539">Nucleus</keyword>
<evidence type="ECO:0000313" key="9">
    <source>
        <dbReference type="EMBL" id="KAI9637764.1"/>
    </source>
</evidence>
<evidence type="ECO:0000259" key="8">
    <source>
        <dbReference type="Pfam" id="PF04082"/>
    </source>
</evidence>
<keyword evidence="5" id="KW-0804">Transcription</keyword>
<feature type="region of interest" description="Disordered" evidence="7">
    <location>
        <begin position="137"/>
        <end position="160"/>
    </location>
</feature>
<keyword evidence="3" id="KW-0805">Transcription regulation</keyword>
<gene>
    <name evidence="9" type="ORF">MKK02DRAFT_42136</name>
</gene>
<evidence type="ECO:0000256" key="7">
    <source>
        <dbReference type="SAM" id="MobiDB-lite"/>
    </source>
</evidence>
<dbReference type="AlphaFoldDB" id="A0AA38HF14"/>
<evidence type="ECO:0000256" key="4">
    <source>
        <dbReference type="ARBA" id="ARBA00023125"/>
    </source>
</evidence>
<dbReference type="InterPro" id="IPR007219">
    <property type="entry name" value="XnlR_reg_dom"/>
</dbReference>
<keyword evidence="10" id="KW-1185">Reference proteome</keyword>
<feature type="domain" description="Xylanolytic transcriptional activator regulatory" evidence="8">
    <location>
        <begin position="210"/>
        <end position="327"/>
    </location>
</feature>
<comment type="caution">
    <text evidence="9">The sequence shown here is derived from an EMBL/GenBank/DDBJ whole genome shotgun (WGS) entry which is preliminary data.</text>
</comment>
<keyword evidence="2" id="KW-0862">Zinc</keyword>
<keyword evidence="4" id="KW-0238">DNA-binding</keyword>
<dbReference type="GO" id="GO:0003677">
    <property type="term" value="F:DNA binding"/>
    <property type="evidence" value="ECO:0007669"/>
    <property type="project" value="UniProtKB-KW"/>
</dbReference>
<protein>
    <recommendedName>
        <fullName evidence="8">Xylanolytic transcriptional activator regulatory domain-containing protein</fullName>
    </recommendedName>
</protein>
<feature type="region of interest" description="Disordered" evidence="7">
    <location>
        <begin position="575"/>
        <end position="614"/>
    </location>
</feature>
<evidence type="ECO:0000256" key="6">
    <source>
        <dbReference type="ARBA" id="ARBA00023242"/>
    </source>
</evidence>
<evidence type="ECO:0000313" key="10">
    <source>
        <dbReference type="Proteomes" id="UP001164286"/>
    </source>
</evidence>
<dbReference type="Pfam" id="PF04082">
    <property type="entry name" value="Fungal_trans"/>
    <property type="match status" value="1"/>
</dbReference>
<feature type="compositionally biased region" description="Polar residues" evidence="7">
    <location>
        <begin position="595"/>
        <end position="605"/>
    </location>
</feature>
<dbReference type="GeneID" id="77731056"/>
<feature type="compositionally biased region" description="Basic and acidic residues" evidence="7">
    <location>
        <begin position="585"/>
        <end position="594"/>
    </location>
</feature>
<name>A0AA38HF14_9TREE</name>